<dbReference type="PANTHER" id="PTHR30330">
    <property type="entry name" value="AGSS FAMILY TRANSPORTER, SODIUM-ALANINE"/>
    <property type="match status" value="1"/>
</dbReference>
<evidence type="ECO:0000313" key="14">
    <source>
        <dbReference type="Proteomes" id="UP000198945"/>
    </source>
</evidence>
<keyword evidence="4 9" id="KW-1003">Cell membrane</keyword>
<keyword evidence="6 9" id="KW-0769">Symport</keyword>
<gene>
    <name evidence="13" type="ORF">BY453_10248</name>
    <name evidence="10" type="ORF">C8C78_10832</name>
    <name evidence="11" type="ORF">SAMN04488597_10751</name>
    <name evidence="12" type="ORF">SAMN04515654_102138</name>
</gene>
<evidence type="ECO:0000313" key="15">
    <source>
        <dbReference type="Proteomes" id="UP000247389"/>
    </source>
</evidence>
<dbReference type="RefSeq" id="WP_089716210.1">
    <property type="nucleotide sequence ID" value="NZ_FMYT01000007.1"/>
</dbReference>
<dbReference type="PANTHER" id="PTHR30330:SF3">
    <property type="entry name" value="TRANSCRIPTIONAL REGULATOR, LRP FAMILY"/>
    <property type="match status" value="1"/>
</dbReference>
<reference evidence="13 16" key="4">
    <citation type="submission" date="2019-03" db="EMBL/GenBank/DDBJ databases">
        <title>Deep subsurface shale carbon reservoir microbial communities from Ohio and West Virginia, USA.</title>
        <authorList>
            <person name="Wrighton K."/>
        </authorList>
    </citation>
    <scope>NUCLEOTIDE SEQUENCE [LARGE SCALE GENOMIC DNA]</scope>
    <source>
        <strain evidence="13 16">UTICA-S4D12</strain>
    </source>
</reference>
<protein>
    <submittedName>
        <fullName evidence="10">AGCS family alanine or glycine:cation symporter</fullName>
    </submittedName>
    <submittedName>
        <fullName evidence="11">Alanine or glycine:cation symporter, AGCS family</fullName>
    </submittedName>
</protein>
<dbReference type="AlphaFoldDB" id="A0A1G6M012"/>
<evidence type="ECO:0000313" key="12">
    <source>
        <dbReference type="EMBL" id="SDI16789.1"/>
    </source>
</evidence>
<feature type="transmembrane region" description="Helical" evidence="9">
    <location>
        <begin position="244"/>
        <end position="267"/>
    </location>
</feature>
<keyword evidence="5 9" id="KW-0812">Transmembrane</keyword>
<evidence type="ECO:0000256" key="9">
    <source>
        <dbReference type="RuleBase" id="RU363064"/>
    </source>
</evidence>
<evidence type="ECO:0000256" key="5">
    <source>
        <dbReference type="ARBA" id="ARBA00022692"/>
    </source>
</evidence>
<reference evidence="12 14" key="1">
    <citation type="submission" date="2016-10" db="EMBL/GenBank/DDBJ databases">
        <authorList>
            <person name="de Groot N.N."/>
        </authorList>
    </citation>
    <scope>NUCLEOTIDE SEQUENCE [LARGE SCALE GENOMIC DNA]</scope>
    <source>
        <strain evidence="12 14">WG7</strain>
    </source>
</reference>
<feature type="transmembrane region" description="Helical" evidence="9">
    <location>
        <begin position="354"/>
        <end position="376"/>
    </location>
</feature>
<keyword evidence="8 9" id="KW-0472">Membrane</keyword>
<dbReference type="Proteomes" id="UP000247389">
    <property type="component" value="Unassembled WGS sequence"/>
</dbReference>
<evidence type="ECO:0000256" key="3">
    <source>
        <dbReference type="ARBA" id="ARBA00022448"/>
    </source>
</evidence>
<evidence type="ECO:0000313" key="13">
    <source>
        <dbReference type="EMBL" id="TDS34614.1"/>
    </source>
</evidence>
<dbReference type="EMBL" id="QICM01000008">
    <property type="protein sequence ID" value="PXV67287.1"/>
    <property type="molecule type" value="Genomic_DNA"/>
</dbReference>
<feature type="transmembrane region" description="Helical" evidence="9">
    <location>
        <begin position="20"/>
        <end position="38"/>
    </location>
</feature>
<feature type="transmembrane region" description="Helical" evidence="9">
    <location>
        <begin position="396"/>
        <end position="416"/>
    </location>
</feature>
<evidence type="ECO:0000313" key="16">
    <source>
        <dbReference type="Proteomes" id="UP000295758"/>
    </source>
</evidence>
<evidence type="ECO:0000256" key="2">
    <source>
        <dbReference type="ARBA" id="ARBA00009261"/>
    </source>
</evidence>
<evidence type="ECO:0000256" key="7">
    <source>
        <dbReference type="ARBA" id="ARBA00022989"/>
    </source>
</evidence>
<proteinExistence type="inferred from homology"/>
<dbReference type="PRINTS" id="PR00175">
    <property type="entry name" value="NAALASMPORT"/>
</dbReference>
<feature type="transmembrane region" description="Helical" evidence="9">
    <location>
        <begin position="311"/>
        <end position="334"/>
    </location>
</feature>
<dbReference type="Proteomes" id="UP000198945">
    <property type="component" value="Unassembled WGS sequence"/>
</dbReference>
<organism evidence="11 17">
    <name type="scientific">Halanaerobium congolense</name>
    <dbReference type="NCBI Taxonomy" id="54121"/>
    <lineage>
        <taxon>Bacteria</taxon>
        <taxon>Bacillati</taxon>
        <taxon>Bacillota</taxon>
        <taxon>Clostridia</taxon>
        <taxon>Halanaerobiales</taxon>
        <taxon>Halanaerobiaceae</taxon>
        <taxon>Halanaerobium</taxon>
    </lineage>
</organism>
<dbReference type="GO" id="GO:0005283">
    <property type="term" value="F:amino acid:sodium symporter activity"/>
    <property type="evidence" value="ECO:0007669"/>
    <property type="project" value="InterPro"/>
</dbReference>
<feature type="transmembrane region" description="Helical" evidence="9">
    <location>
        <begin position="422"/>
        <end position="439"/>
    </location>
</feature>
<dbReference type="Proteomes" id="UP000295758">
    <property type="component" value="Unassembled WGS sequence"/>
</dbReference>
<keyword evidence="7 9" id="KW-1133">Transmembrane helix</keyword>
<evidence type="ECO:0000313" key="17">
    <source>
        <dbReference type="Proteomes" id="UP000324896"/>
    </source>
</evidence>
<evidence type="ECO:0000256" key="1">
    <source>
        <dbReference type="ARBA" id="ARBA00004651"/>
    </source>
</evidence>
<comment type="similarity">
    <text evidence="2 9">Belongs to the alanine or glycine:cation symporter (AGCS) (TC 2.A.25) family.</text>
</comment>
<dbReference type="NCBIfam" id="TIGR00835">
    <property type="entry name" value="agcS"/>
    <property type="match status" value="1"/>
</dbReference>
<dbReference type="Proteomes" id="UP000324896">
    <property type="component" value="Unassembled WGS sequence"/>
</dbReference>
<reference evidence="10 15" key="3">
    <citation type="submission" date="2018-04" db="EMBL/GenBank/DDBJ databases">
        <title>Subsurface microbial communities from deep shales in Ohio and West Virginia, USA.</title>
        <authorList>
            <person name="Wrighton K."/>
        </authorList>
    </citation>
    <scope>NUCLEOTIDE SEQUENCE [LARGE SCALE GENOMIC DNA]</scope>
    <source>
        <strain evidence="10 15">MSL28</strain>
    </source>
</reference>
<evidence type="ECO:0000256" key="8">
    <source>
        <dbReference type="ARBA" id="ARBA00023136"/>
    </source>
</evidence>
<reference evidence="11 17" key="2">
    <citation type="submission" date="2016-10" db="EMBL/GenBank/DDBJ databases">
        <authorList>
            <person name="Varghese N."/>
            <person name="Submissions S."/>
        </authorList>
    </citation>
    <scope>NUCLEOTIDE SEQUENCE [LARGE SCALE GENOMIC DNA]</scope>
    <source>
        <strain evidence="11 17">WG10</strain>
    </source>
</reference>
<dbReference type="Pfam" id="PF01235">
    <property type="entry name" value="Na_Ala_symp"/>
    <property type="match status" value="1"/>
</dbReference>
<feature type="transmembrane region" description="Helical" evidence="9">
    <location>
        <begin position="185"/>
        <end position="206"/>
    </location>
</feature>
<sequence>MLELFLTVNSAVNSVVWGPPFLFLLVGTGLYLTIRLDFLQFKHFKLSWDKSFGRYFKRDVENEEGVLSSFQAISSAMAATLGVGNIAGVSTALSLGGPGAVFWMWVSALVGMATKFAEAQLGVKFREKTGEDEYSGGVMYYIENGMGGNWKWLASLYAFFAGIAAFGIGNMVQSNTLAHAAEDGFAVPTWITGIVVSLLVGLVVLGGIKRIGKVAEKLVPLMAAFYFIGGAVIIISHYSEIPAVMATIFSSAFNPAAAFGGFAGASVRMAVRFGIARGVFSNEAGLGAASIVHAQARNKPTRQGMWGIWEVFIDTIVVGTITALVVLLTGALGTGETGAVLAAEGFTRGLPGPGGYIINISIIIFAYTTMLTWSFYGEESWKYLFGKKIVKPYRIVFVLLLFVGAIGALEPIWLLADTLNGLMAAPNLIALVVLAGAAVKEKDKYLLELEDDKAA</sequence>
<feature type="transmembrane region" description="Helical" evidence="9">
    <location>
        <begin position="152"/>
        <end position="173"/>
    </location>
</feature>
<evidence type="ECO:0000313" key="10">
    <source>
        <dbReference type="EMBL" id="PXV67287.1"/>
    </source>
</evidence>
<dbReference type="FunFam" id="1.20.1740.10:FF:000004">
    <property type="entry name" value="Sodium:alanine symporter family protein"/>
    <property type="match status" value="1"/>
</dbReference>
<name>A0A1G6M012_9FIRM</name>
<evidence type="ECO:0000256" key="4">
    <source>
        <dbReference type="ARBA" id="ARBA00022475"/>
    </source>
</evidence>
<keyword evidence="3 9" id="KW-0813">Transport</keyword>
<evidence type="ECO:0000313" key="11">
    <source>
        <dbReference type="EMBL" id="SDC48809.1"/>
    </source>
</evidence>
<comment type="subcellular location">
    <subcellularLocation>
        <location evidence="1 9">Cell membrane</location>
        <topology evidence="1 9">Multi-pass membrane protein</topology>
    </subcellularLocation>
</comment>
<dbReference type="Gene3D" id="1.20.1740.10">
    <property type="entry name" value="Amino acid/polyamine transporter I"/>
    <property type="match status" value="1"/>
</dbReference>
<dbReference type="GO" id="GO:0005886">
    <property type="term" value="C:plasma membrane"/>
    <property type="evidence" value="ECO:0007669"/>
    <property type="project" value="UniProtKB-SubCell"/>
</dbReference>
<dbReference type="EMBL" id="SOAA01000002">
    <property type="protein sequence ID" value="TDS34614.1"/>
    <property type="molecule type" value="Genomic_DNA"/>
</dbReference>
<accession>A0A1G6M012</accession>
<dbReference type="InterPro" id="IPR001463">
    <property type="entry name" value="Na/Ala_symport"/>
</dbReference>
<dbReference type="EMBL" id="FNEH01000002">
    <property type="protein sequence ID" value="SDI16789.1"/>
    <property type="molecule type" value="Genomic_DNA"/>
</dbReference>
<dbReference type="EMBL" id="FMYT01000007">
    <property type="protein sequence ID" value="SDC48809.1"/>
    <property type="molecule type" value="Genomic_DNA"/>
</dbReference>
<feature type="transmembrane region" description="Helical" evidence="9">
    <location>
        <begin position="218"/>
        <end position="238"/>
    </location>
</feature>
<dbReference type="PROSITE" id="PS00873">
    <property type="entry name" value="NA_ALANINE_SYMP"/>
    <property type="match status" value="1"/>
</dbReference>
<evidence type="ECO:0000256" key="6">
    <source>
        <dbReference type="ARBA" id="ARBA00022847"/>
    </source>
</evidence>